<organism evidence="2 3">
    <name type="scientific">Prauserella sediminis</name>
    <dbReference type="NCBI Taxonomy" id="577680"/>
    <lineage>
        <taxon>Bacteria</taxon>
        <taxon>Bacillati</taxon>
        <taxon>Actinomycetota</taxon>
        <taxon>Actinomycetes</taxon>
        <taxon>Pseudonocardiales</taxon>
        <taxon>Pseudonocardiaceae</taxon>
        <taxon>Prauserella</taxon>
        <taxon>Prauserella salsuginis group</taxon>
    </lineage>
</organism>
<feature type="region of interest" description="Disordered" evidence="1">
    <location>
        <begin position="327"/>
        <end position="409"/>
    </location>
</feature>
<feature type="compositionally biased region" description="Basic and acidic residues" evidence="1">
    <location>
        <begin position="334"/>
        <end position="356"/>
    </location>
</feature>
<dbReference type="EMBL" id="JACIBS010000001">
    <property type="protein sequence ID" value="MBB3662480.1"/>
    <property type="molecule type" value="Genomic_DNA"/>
</dbReference>
<dbReference type="RefSeq" id="WP_183780408.1">
    <property type="nucleotide sequence ID" value="NZ_JACIBS010000001.1"/>
</dbReference>
<feature type="compositionally biased region" description="Basic and acidic residues" evidence="1">
    <location>
        <begin position="267"/>
        <end position="299"/>
    </location>
</feature>
<feature type="region of interest" description="Disordered" evidence="1">
    <location>
        <begin position="105"/>
        <end position="194"/>
    </location>
</feature>
<evidence type="ECO:0000256" key="1">
    <source>
        <dbReference type="SAM" id="MobiDB-lite"/>
    </source>
</evidence>
<evidence type="ECO:0000313" key="3">
    <source>
        <dbReference type="Proteomes" id="UP000564573"/>
    </source>
</evidence>
<evidence type="ECO:0000313" key="2">
    <source>
        <dbReference type="EMBL" id="MBB3662480.1"/>
    </source>
</evidence>
<feature type="region of interest" description="Disordered" evidence="1">
    <location>
        <begin position="267"/>
        <end position="313"/>
    </location>
</feature>
<proteinExistence type="predicted"/>
<name>A0A839XGS6_9PSEU</name>
<feature type="compositionally biased region" description="Basic and acidic residues" evidence="1">
    <location>
        <begin position="374"/>
        <end position="391"/>
    </location>
</feature>
<protein>
    <submittedName>
        <fullName evidence="2">Uncharacterized protein</fullName>
    </submittedName>
</protein>
<reference evidence="2 3" key="1">
    <citation type="submission" date="2020-08" db="EMBL/GenBank/DDBJ databases">
        <title>Sequencing the genomes of 1000 actinobacteria strains.</title>
        <authorList>
            <person name="Klenk H.-P."/>
        </authorList>
    </citation>
    <scope>NUCLEOTIDE SEQUENCE [LARGE SCALE GENOMIC DNA]</scope>
    <source>
        <strain evidence="2 3">DSM 45267</strain>
    </source>
</reference>
<dbReference type="Proteomes" id="UP000564573">
    <property type="component" value="Unassembled WGS sequence"/>
</dbReference>
<gene>
    <name evidence="2" type="ORF">FB384_001384</name>
</gene>
<keyword evidence="3" id="KW-1185">Reference proteome</keyword>
<comment type="caution">
    <text evidence="2">The sequence shown here is derived from an EMBL/GenBank/DDBJ whole genome shotgun (WGS) entry which is preliminary data.</text>
</comment>
<accession>A0A839XGS6</accession>
<sequence>MAPTAPRPTPHKDALLDRTGIIGASGHRPPPTPGMNRSGAAGFMAFVVMVFAAVTGVSELERGGDGSRLIAGDKVAEEAVPRLPEGAGLAEQRRDNLIMGVAGDTSAEPAADAESTADAGPTAEERAGARPATDVEPATPGTDVVPAETPDVDVPANGAQADGLGERVPEVAQADTARQSPRIARTRTSDREQASLHRRIQLFGEELRHSVRNHSVRNHSIRNHTVDHGADSRVEDGAVEGHGFEGHGFEGRGFEGRGFEGRGFEGRGFEGRGFEGHGFEGHSAEGHGAGERRGDDSRVKPGLTEPGGVEGLYDRVLGGVPVHESALRAPADARIPEREAQREQADGERDEREQVEVRPGAGDPDGGEASPAAPDHEAPAPDTTERGDADRVAGVSPSGAAESLTHDGS</sequence>
<dbReference type="AlphaFoldDB" id="A0A839XGS6"/>